<proteinExistence type="predicted"/>
<protein>
    <submittedName>
        <fullName evidence="7">Alkaline phosphatase family protein</fullName>
    </submittedName>
</protein>
<dbReference type="AlphaFoldDB" id="A0A8J8FG15"/>
<dbReference type="Gene3D" id="3.30.1360.150">
    <property type="match status" value="1"/>
</dbReference>
<dbReference type="CDD" id="cd16016">
    <property type="entry name" value="AP-SPAP"/>
    <property type="match status" value="1"/>
</dbReference>
<evidence type="ECO:0000256" key="6">
    <source>
        <dbReference type="SAM" id="SignalP"/>
    </source>
</evidence>
<dbReference type="InterPro" id="IPR026263">
    <property type="entry name" value="Alkaline_phosphatase_prok"/>
</dbReference>
<dbReference type="InterPro" id="IPR017850">
    <property type="entry name" value="Alkaline_phosphatase_core_sf"/>
</dbReference>
<evidence type="ECO:0000256" key="2">
    <source>
        <dbReference type="ARBA" id="ARBA00022723"/>
    </source>
</evidence>
<dbReference type="EMBL" id="WHPF01000004">
    <property type="protein sequence ID" value="NNV55186.1"/>
    <property type="molecule type" value="Genomic_DNA"/>
</dbReference>
<comment type="caution">
    <text evidence="7">The sequence shown here is derived from an EMBL/GenBank/DDBJ whole genome shotgun (WGS) entry which is preliminary data.</text>
</comment>
<evidence type="ECO:0000313" key="7">
    <source>
        <dbReference type="EMBL" id="NNV55186.1"/>
    </source>
</evidence>
<feature type="binding site" evidence="5">
    <location>
        <position position="105"/>
    </location>
    <ligand>
        <name>substrate</name>
    </ligand>
</feature>
<evidence type="ECO:0000256" key="1">
    <source>
        <dbReference type="ARBA" id="ARBA00022553"/>
    </source>
</evidence>
<dbReference type="Proteomes" id="UP000598971">
    <property type="component" value="Unassembled WGS sequence"/>
</dbReference>
<accession>A0A8J8FG15</accession>
<keyword evidence="1 4" id="KW-0597">Phosphoprotein</keyword>
<evidence type="ECO:0000256" key="4">
    <source>
        <dbReference type="PIRSR" id="PIRSR031924-50"/>
    </source>
</evidence>
<name>A0A8J8FG15_9BACT</name>
<feature type="active site" description="Phosphothreonine intermediate" evidence="4">
    <location>
        <position position="84"/>
    </location>
</feature>
<sequence>MKRTHLLILLLFCSFYTVYSQQNTLPAADIARPKLVVGIVIDQMRWDYLYRYNKLFKANGGFKRMLNNGFTCENTFIPYTPTVTAVGHSSIYTGSVPAINGMVGNSWYDQLLKKSVYCTDDDSVSTVGSTNKTAGEMSPKNLYTTTITDELRLATNFKSKVIGVAIKDRGAILPAGHAANAAYWYDSKTGNFITSTYYMNALPAWVNNFNNRKVTDSLYQFNWDIAMDKAVYPDYCTEDQKPYESKPLGKDQLGFPYNLSQFVGKDYGKISVTPYGNTLTLEMAKAATISENMGKSAATDFLAVSLSTPDYIGHSFGPNSWEQLDDFIRLDEELGKFFNFLDATVGKGQYTVFLSADHGVAHIADFLKENKIPAGTYNFNSREVNTQLKQVFGVDNLILAEDNYQIYLNHNAIDSASLDDVKITNWLAAYLKKQPGIANAFALNKMAEANLNAKQKEMLSNGYNALRSGDFQFILKPGFYDGGSTGTTHGLWNPYDSHIPLLWYGWGIKHGATNRETYMTDIASTLAALLHIQMPSGCVGHVIEEVIKK</sequence>
<reference evidence="7" key="1">
    <citation type="submission" date="2019-10" db="EMBL/GenBank/DDBJ databases">
        <title>Draft genome sequence of Panacibacter sp. KCS-6.</title>
        <authorList>
            <person name="Yim K.J."/>
        </authorList>
    </citation>
    <scope>NUCLEOTIDE SEQUENCE</scope>
    <source>
        <strain evidence="7">KCS-6</strain>
    </source>
</reference>
<dbReference type="NCBIfam" id="NF042991">
    <property type="entry name" value="alk_phos_PafA"/>
    <property type="match status" value="1"/>
</dbReference>
<organism evidence="7 8">
    <name type="scientific">Limnovirga soli</name>
    <dbReference type="NCBI Taxonomy" id="2656915"/>
    <lineage>
        <taxon>Bacteria</taxon>
        <taxon>Pseudomonadati</taxon>
        <taxon>Bacteroidota</taxon>
        <taxon>Chitinophagia</taxon>
        <taxon>Chitinophagales</taxon>
        <taxon>Chitinophagaceae</taxon>
        <taxon>Limnovirga</taxon>
    </lineage>
</organism>
<evidence type="ECO:0000256" key="5">
    <source>
        <dbReference type="PIRSR" id="PIRSR031924-51"/>
    </source>
</evidence>
<dbReference type="GO" id="GO:0046872">
    <property type="term" value="F:metal ion binding"/>
    <property type="evidence" value="ECO:0007669"/>
    <property type="project" value="UniProtKB-KW"/>
</dbReference>
<evidence type="ECO:0000313" key="8">
    <source>
        <dbReference type="Proteomes" id="UP000598971"/>
    </source>
</evidence>
<dbReference type="Pfam" id="PF01663">
    <property type="entry name" value="Phosphodiest"/>
    <property type="match status" value="1"/>
</dbReference>
<keyword evidence="2" id="KW-0479">Metal-binding</keyword>
<keyword evidence="3 6" id="KW-0732">Signal</keyword>
<gene>
    <name evidence="7" type="ORF">GD597_06930</name>
</gene>
<evidence type="ECO:0000256" key="3">
    <source>
        <dbReference type="ARBA" id="ARBA00022729"/>
    </source>
</evidence>
<keyword evidence="8" id="KW-1185">Reference proteome</keyword>
<dbReference type="InterPro" id="IPR002591">
    <property type="entry name" value="Phosphodiest/P_Trfase"/>
</dbReference>
<feature type="signal peptide" evidence="6">
    <location>
        <begin position="1"/>
        <end position="20"/>
    </location>
</feature>
<dbReference type="PANTHER" id="PTHR10151">
    <property type="entry name" value="ECTONUCLEOTIDE PYROPHOSPHATASE/PHOSPHODIESTERASE"/>
    <property type="match status" value="1"/>
</dbReference>
<feature type="chain" id="PRO_5035279358" evidence="6">
    <location>
        <begin position="21"/>
        <end position="549"/>
    </location>
</feature>
<dbReference type="SUPFAM" id="SSF53649">
    <property type="entry name" value="Alkaline phosphatase-like"/>
    <property type="match status" value="1"/>
</dbReference>
<dbReference type="PIRSF" id="PIRSF031924">
    <property type="entry name" value="Pi-irrepressible_AP"/>
    <property type="match status" value="1"/>
</dbReference>
<dbReference type="RefSeq" id="WP_171607113.1">
    <property type="nucleotide sequence ID" value="NZ_WHPF01000004.1"/>
</dbReference>
<dbReference type="Gene3D" id="3.40.720.10">
    <property type="entry name" value="Alkaline Phosphatase, subunit A"/>
    <property type="match status" value="1"/>
</dbReference>
<dbReference type="GO" id="GO:0004035">
    <property type="term" value="F:alkaline phosphatase activity"/>
    <property type="evidence" value="ECO:0007669"/>
    <property type="project" value="InterPro"/>
</dbReference>
<feature type="binding site" evidence="5">
    <location>
        <begin position="167"/>
        <end position="169"/>
    </location>
    <ligand>
        <name>substrate</name>
    </ligand>
</feature>
<dbReference type="PANTHER" id="PTHR10151:SF120">
    <property type="entry name" value="BIS(5'-ADENOSYL)-TRIPHOSPHATASE"/>
    <property type="match status" value="1"/>
</dbReference>